<evidence type="ECO:0000256" key="5">
    <source>
        <dbReference type="ARBA" id="ARBA00023154"/>
    </source>
</evidence>
<feature type="binding site" evidence="8">
    <location>
        <begin position="191"/>
        <end position="192"/>
    </location>
    <ligand>
        <name>substrate</name>
    </ligand>
</feature>
<reference evidence="10 11" key="1">
    <citation type="journal article" date="2015" name="Int. J. Syst. Evol. Microbiol.">
        <title>Carboxylicivirga linearis sp. nov., isolated from a sea cucumber culture pond.</title>
        <authorList>
            <person name="Wang F.Q."/>
            <person name="Zhou Y.X."/>
            <person name="Lin X.Z."/>
            <person name="Chen G.J."/>
            <person name="Du Z.J."/>
        </authorList>
    </citation>
    <scope>NUCLEOTIDE SEQUENCE [LARGE SCALE GENOMIC DNA]</scope>
    <source>
        <strain evidence="10 11">FB218</strain>
    </source>
</reference>
<feature type="binding site" evidence="8">
    <location>
        <begin position="76"/>
        <end position="77"/>
    </location>
    <ligand>
        <name>substrate</name>
    </ligand>
</feature>
<dbReference type="PROSITE" id="PS01326">
    <property type="entry name" value="DAP_EPIMERASE"/>
    <property type="match status" value="1"/>
</dbReference>
<accession>A0ABS5JR17</accession>
<feature type="binding site" evidence="8">
    <location>
        <begin position="202"/>
        <end position="203"/>
    </location>
    <ligand>
        <name>substrate</name>
    </ligand>
</feature>
<feature type="binding site" evidence="8">
    <location>
        <position position="66"/>
    </location>
    <ligand>
        <name>substrate</name>
    </ligand>
</feature>
<evidence type="ECO:0000256" key="2">
    <source>
        <dbReference type="ARBA" id="ARBA00010219"/>
    </source>
</evidence>
<evidence type="ECO:0000256" key="8">
    <source>
        <dbReference type="HAMAP-Rule" id="MF_00197"/>
    </source>
</evidence>
<dbReference type="InterPro" id="IPR018510">
    <property type="entry name" value="DAP_epimerase_AS"/>
</dbReference>
<gene>
    <name evidence="8" type="primary">dapF</name>
    <name evidence="10" type="ORF">KEM10_03490</name>
</gene>
<dbReference type="InterPro" id="IPR001653">
    <property type="entry name" value="DAP_epimerase_DapF"/>
</dbReference>
<dbReference type="Pfam" id="PF01678">
    <property type="entry name" value="DAP_epimerase"/>
    <property type="match status" value="2"/>
</dbReference>
<comment type="pathway">
    <text evidence="1 8">Amino-acid biosynthesis; L-lysine biosynthesis via DAP pathway; DL-2,6-diaminopimelate from LL-2,6-diaminopimelate: step 1/1.</text>
</comment>
<dbReference type="NCBIfam" id="TIGR00652">
    <property type="entry name" value="DapF"/>
    <property type="match status" value="1"/>
</dbReference>
<dbReference type="Gene3D" id="3.10.310.10">
    <property type="entry name" value="Diaminopimelate Epimerase, Chain A, domain 1"/>
    <property type="match status" value="2"/>
</dbReference>
<evidence type="ECO:0000256" key="3">
    <source>
        <dbReference type="ARBA" id="ARBA00013080"/>
    </source>
</evidence>
<dbReference type="GO" id="GO:0008837">
    <property type="term" value="F:diaminopimelate epimerase activity"/>
    <property type="evidence" value="ECO:0007669"/>
    <property type="project" value="UniProtKB-EC"/>
</dbReference>
<keyword evidence="5 8" id="KW-0457">Lysine biosynthesis</keyword>
<feature type="site" description="Could be important to modulate the pK values of the two catalytic cysteine residues" evidence="8">
    <location>
        <position position="141"/>
    </location>
</feature>
<dbReference type="EMBL" id="JAGUCO010000002">
    <property type="protein sequence ID" value="MBS2097327.1"/>
    <property type="molecule type" value="Genomic_DNA"/>
</dbReference>
<dbReference type="EC" id="5.1.1.7" evidence="3 8"/>
<proteinExistence type="inferred from homology"/>
<comment type="subunit">
    <text evidence="8">Homodimer.</text>
</comment>
<feature type="binding site" evidence="8">
    <location>
        <position position="14"/>
    </location>
    <ligand>
        <name>substrate</name>
    </ligand>
</feature>
<feature type="binding site" evidence="8">
    <location>
        <position position="173"/>
    </location>
    <ligand>
        <name>substrate</name>
    </ligand>
</feature>
<protein>
    <recommendedName>
        <fullName evidence="3 8">Diaminopimelate epimerase</fullName>
        <shortName evidence="8">DAP epimerase</shortName>
        <ecNumber evidence="3 8">5.1.1.7</ecNumber>
    </recommendedName>
    <alternativeName>
        <fullName evidence="8">PLP-independent amino acid racemase</fullName>
    </alternativeName>
</protein>
<keyword evidence="4 8" id="KW-0028">Amino-acid biosynthesis</keyword>
<comment type="similarity">
    <text evidence="2 8">Belongs to the diaminopimelate epimerase family.</text>
</comment>
<evidence type="ECO:0000313" key="10">
    <source>
        <dbReference type="EMBL" id="MBS2097327.1"/>
    </source>
</evidence>
<comment type="subcellular location">
    <subcellularLocation>
        <location evidence="8">Cytoplasm</location>
    </subcellularLocation>
</comment>
<keyword evidence="11" id="KW-1185">Reference proteome</keyword>
<feature type="active site" description="Proton acceptor" evidence="8">
    <location>
        <position position="201"/>
    </location>
</feature>
<sequence>MNMIDFYKYQGTGNDFVIIDNRDNHFDGCNTETVRFLCDRRFGVGGDGLMLLENHAEYDFTMRYFNSDGNEASMCGNGGRCIAAFAVHLNIVPAKETFQFMAVDGLHEAKYDDGIVSLKMIDVKNVDANDDYTFLDTGSPHFVQFHESVENLNINKMGSEVRYSDTFMPGGTNANFVHFINDNTIKVRTYERGVENETLACGTGVVASAISAHLKKKDINEFNVDVLGGKLKVSFEPNADGGFNNIWLVGPATFVFKGTIEV</sequence>
<comment type="catalytic activity">
    <reaction evidence="7 8">
        <text>(2S,6S)-2,6-diaminopimelate = meso-2,6-diaminopimelate</text>
        <dbReference type="Rhea" id="RHEA:15393"/>
        <dbReference type="ChEBI" id="CHEBI:57609"/>
        <dbReference type="ChEBI" id="CHEBI:57791"/>
        <dbReference type="EC" id="5.1.1.7"/>
    </reaction>
</comment>
<feature type="site" description="Could be important to modulate the pK values of the two catalytic cysteine residues" evidence="8">
    <location>
        <position position="191"/>
    </location>
</feature>
<dbReference type="HAMAP" id="MF_00197">
    <property type="entry name" value="DAP_epimerase"/>
    <property type="match status" value="1"/>
</dbReference>
<comment type="caution">
    <text evidence="10">The sequence shown here is derived from an EMBL/GenBank/DDBJ whole genome shotgun (WGS) entry which is preliminary data.</text>
</comment>
<keyword evidence="8" id="KW-0963">Cytoplasm</keyword>
<dbReference type="SUPFAM" id="SSF54506">
    <property type="entry name" value="Diaminopimelate epimerase-like"/>
    <property type="match status" value="2"/>
</dbReference>
<evidence type="ECO:0000313" key="11">
    <source>
        <dbReference type="Proteomes" id="UP000708576"/>
    </source>
</evidence>
<feature type="active site" evidence="9">
    <location>
        <position position="75"/>
    </location>
</feature>
<organism evidence="10 11">
    <name type="scientific">Carboxylicivirga linearis</name>
    <dbReference type="NCBI Taxonomy" id="1628157"/>
    <lineage>
        <taxon>Bacteria</taxon>
        <taxon>Pseudomonadati</taxon>
        <taxon>Bacteroidota</taxon>
        <taxon>Bacteroidia</taxon>
        <taxon>Marinilabiliales</taxon>
        <taxon>Marinilabiliaceae</taxon>
        <taxon>Carboxylicivirga</taxon>
    </lineage>
</organism>
<dbReference type="PANTHER" id="PTHR31689:SF0">
    <property type="entry name" value="DIAMINOPIMELATE EPIMERASE"/>
    <property type="match status" value="1"/>
</dbReference>
<evidence type="ECO:0000256" key="7">
    <source>
        <dbReference type="ARBA" id="ARBA00051712"/>
    </source>
</evidence>
<evidence type="ECO:0000256" key="6">
    <source>
        <dbReference type="ARBA" id="ARBA00023235"/>
    </source>
</evidence>
<evidence type="ECO:0000256" key="9">
    <source>
        <dbReference type="PROSITE-ProRule" id="PRU10125"/>
    </source>
</evidence>
<evidence type="ECO:0000256" key="4">
    <source>
        <dbReference type="ARBA" id="ARBA00022605"/>
    </source>
</evidence>
<feature type="active site" description="Proton donor" evidence="8">
    <location>
        <position position="75"/>
    </location>
</feature>
<comment type="function">
    <text evidence="8">Catalyzes the stereoinversion of LL-2,6-diaminopimelate (L,L-DAP) to meso-diaminopimelate (meso-DAP), a precursor of L-lysine and an essential component of the bacterial peptidoglycan.</text>
</comment>
<comment type="caution">
    <text evidence="8">Lacks conserved residue(s) required for the propagation of feature annotation.</text>
</comment>
<dbReference type="PANTHER" id="PTHR31689">
    <property type="entry name" value="DIAMINOPIMELATE EPIMERASE, CHLOROPLASTIC"/>
    <property type="match status" value="1"/>
</dbReference>
<keyword evidence="6 8" id="KW-0413">Isomerase</keyword>
<dbReference type="Proteomes" id="UP000708576">
    <property type="component" value="Unassembled WGS sequence"/>
</dbReference>
<evidence type="ECO:0000256" key="1">
    <source>
        <dbReference type="ARBA" id="ARBA00005196"/>
    </source>
</evidence>
<name>A0ABS5JR17_9BACT</name>